<evidence type="ECO:0000313" key="2">
    <source>
        <dbReference type="Proteomes" id="UP001281147"/>
    </source>
</evidence>
<name>A0ACC3N6R2_9PEZI</name>
<keyword evidence="2" id="KW-1185">Reference proteome</keyword>
<protein>
    <submittedName>
        <fullName evidence="1">Uncharacterized protein</fullName>
    </submittedName>
</protein>
<gene>
    <name evidence="1" type="ORF">LTR37_009831</name>
</gene>
<sequence>MSHSKRNTSLAFFTSHERNELKGHWGSRSTRLTRDSFLPFGSCQLCLLPAREPVSCPSHGHLFCRECAVSNLLAQNQELKRLRKELERRKEEDVEEMGLEDAEAQARAVEDFERVQAGLSARSGGRIVGRENGRITVEEQGEGGKKRKLELDEEELKSLANGNTKARRMSEHNSGAVGGNDALPSFWVPSKTPDNKKADLKAIKLHPTCPAAAADHPHDFTLKTLVTVNFTEEDNTSDGEARIRSCPSCNKALSNSTKAILAKPCGHVLCRPCSDKFQKPPETSAHEAHDETVRCYVCQEDVTPGRKVKRRKDGEKKENESKAERGLVELSSEGTGFAGGGKNMVKKSGVAFQC</sequence>
<organism evidence="1 2">
    <name type="scientific">Vermiconidia calcicola</name>
    <dbReference type="NCBI Taxonomy" id="1690605"/>
    <lineage>
        <taxon>Eukaryota</taxon>
        <taxon>Fungi</taxon>
        <taxon>Dikarya</taxon>
        <taxon>Ascomycota</taxon>
        <taxon>Pezizomycotina</taxon>
        <taxon>Dothideomycetes</taxon>
        <taxon>Dothideomycetidae</taxon>
        <taxon>Mycosphaerellales</taxon>
        <taxon>Extremaceae</taxon>
        <taxon>Vermiconidia</taxon>
    </lineage>
</organism>
<evidence type="ECO:0000313" key="1">
    <source>
        <dbReference type="EMBL" id="KAK3711237.1"/>
    </source>
</evidence>
<dbReference type="EMBL" id="JAUTXU010000078">
    <property type="protein sequence ID" value="KAK3711237.1"/>
    <property type="molecule type" value="Genomic_DNA"/>
</dbReference>
<dbReference type="Proteomes" id="UP001281147">
    <property type="component" value="Unassembled WGS sequence"/>
</dbReference>
<reference evidence="1" key="1">
    <citation type="submission" date="2023-07" db="EMBL/GenBank/DDBJ databases">
        <title>Black Yeasts Isolated from many extreme environments.</title>
        <authorList>
            <person name="Coleine C."/>
            <person name="Stajich J.E."/>
            <person name="Selbmann L."/>
        </authorList>
    </citation>
    <scope>NUCLEOTIDE SEQUENCE</scope>
    <source>
        <strain evidence="1">CCFEE 5714</strain>
    </source>
</reference>
<accession>A0ACC3N6R2</accession>
<comment type="caution">
    <text evidence="1">The sequence shown here is derived from an EMBL/GenBank/DDBJ whole genome shotgun (WGS) entry which is preliminary data.</text>
</comment>
<proteinExistence type="predicted"/>